<keyword evidence="2" id="KW-1185">Reference proteome</keyword>
<name>A0A9Q0YB99_HOLLE</name>
<evidence type="ECO:0000313" key="1">
    <source>
        <dbReference type="EMBL" id="KAJ8019568.1"/>
    </source>
</evidence>
<evidence type="ECO:0000313" key="2">
    <source>
        <dbReference type="Proteomes" id="UP001152320"/>
    </source>
</evidence>
<dbReference type="AlphaFoldDB" id="A0A9Q0YB99"/>
<accession>A0A9Q0YB99</accession>
<dbReference type="Proteomes" id="UP001152320">
    <property type="component" value="Chromosome 23"/>
</dbReference>
<protein>
    <submittedName>
        <fullName evidence="1">Protein CNPPD1</fullName>
    </submittedName>
</protein>
<comment type="caution">
    <text evidence="1">The sequence shown here is derived from an EMBL/GenBank/DDBJ whole genome shotgun (WGS) entry which is preliminary data.</text>
</comment>
<dbReference type="EMBL" id="JAIZAY010000023">
    <property type="protein sequence ID" value="KAJ8019568.1"/>
    <property type="molecule type" value="Genomic_DNA"/>
</dbReference>
<gene>
    <name evidence="1" type="ORF">HOLleu_41210</name>
</gene>
<proteinExistence type="predicted"/>
<sequence>MDPFDEIRYLGWNLEEVEDFEYSPSHSTLSDRLKKTLYLAEGRSEVNGISLPVADTAVEIFQGVSGSPLKKISPRHVANLSKRSRVAPCTLLLAMIYARRLKMTNENYVQNMNSADLLLVSMDWNLFVHGEEFFEFIQQIETRIALNQGVSRGWFSYSDMEVLMAQPSWQDACYLVFQQGVKVLGLCIAVYTLCATSIIWSSLVLHHVQVQYPSGCNCIPLTLDSHIKKCTLMHHHPGEAGPILAEDLPSDPEICQCKGSSSPKDSENGRQVDYGMEEGNTSTCNPNEEQFHSVWDMTATLHRKYHMAHQALIVFYQALMAAVNDISSHAELKCSASSDSVASCSCECNHSDTTSEGTIYVSGHQQQLDVSGTESCQCQCERGHKLGNSWKWSNSTVNEGIGRGAKSEPWINLSQWYLSLWSVFRGGGHHCWWSQPLLKHRYVDLEMRFATSSFLT</sequence>
<organism evidence="1 2">
    <name type="scientific">Holothuria leucospilota</name>
    <name type="common">Black long sea cucumber</name>
    <name type="synonym">Mertensiothuria leucospilota</name>
    <dbReference type="NCBI Taxonomy" id="206669"/>
    <lineage>
        <taxon>Eukaryota</taxon>
        <taxon>Metazoa</taxon>
        <taxon>Echinodermata</taxon>
        <taxon>Eleutherozoa</taxon>
        <taxon>Echinozoa</taxon>
        <taxon>Holothuroidea</taxon>
        <taxon>Aspidochirotacea</taxon>
        <taxon>Aspidochirotida</taxon>
        <taxon>Holothuriidae</taxon>
        <taxon>Holothuria</taxon>
    </lineage>
</organism>
<dbReference type="OrthoDB" id="244495at2759"/>
<reference evidence="1" key="1">
    <citation type="submission" date="2021-10" db="EMBL/GenBank/DDBJ databases">
        <title>Tropical sea cucumber genome reveals ecological adaptation and Cuvierian tubules defense mechanism.</title>
        <authorList>
            <person name="Chen T."/>
        </authorList>
    </citation>
    <scope>NUCLEOTIDE SEQUENCE</scope>
    <source>
        <strain evidence="1">Nanhai2018</strain>
        <tissue evidence="1">Muscle</tissue>
    </source>
</reference>